<dbReference type="InterPro" id="IPR013430">
    <property type="entry name" value="Toxin_antidote_HigA"/>
</dbReference>
<dbReference type="CDD" id="cd00093">
    <property type="entry name" value="HTH_XRE"/>
    <property type="match status" value="1"/>
</dbReference>
<evidence type="ECO:0000256" key="1">
    <source>
        <dbReference type="ARBA" id="ARBA00023125"/>
    </source>
</evidence>
<keyword evidence="1" id="KW-0238">DNA-binding</keyword>
<dbReference type="SMART" id="SM00530">
    <property type="entry name" value="HTH_XRE"/>
    <property type="match status" value="1"/>
</dbReference>
<gene>
    <name evidence="4" type="ORF">GMD42_00720</name>
</gene>
<reference evidence="4 5" key="1">
    <citation type="journal article" date="2019" name="Nat. Med.">
        <title>A library of human gut bacterial isolates paired with longitudinal multiomics data enables mechanistic microbiome research.</title>
        <authorList>
            <person name="Poyet M."/>
            <person name="Groussin M."/>
            <person name="Gibbons S.M."/>
            <person name="Avila-Pacheco J."/>
            <person name="Jiang X."/>
            <person name="Kearney S.M."/>
            <person name="Perrotta A.R."/>
            <person name="Berdy B."/>
            <person name="Zhao S."/>
            <person name="Lieberman T.D."/>
            <person name="Swanson P.K."/>
            <person name="Smith M."/>
            <person name="Roesemann S."/>
            <person name="Alexander J.E."/>
            <person name="Rich S.A."/>
            <person name="Livny J."/>
            <person name="Vlamakis H."/>
            <person name="Clish C."/>
            <person name="Bullock K."/>
            <person name="Deik A."/>
            <person name="Scott J."/>
            <person name="Pierce K.A."/>
            <person name="Xavier R.J."/>
            <person name="Alm E.J."/>
        </authorList>
    </citation>
    <scope>NUCLEOTIDE SEQUENCE [LARGE SCALE GENOMIC DNA]</scope>
    <source>
        <strain evidence="4 5">BIOML-A2</strain>
    </source>
</reference>
<dbReference type="GeneID" id="43347738"/>
<dbReference type="EMBL" id="WNCL01000001">
    <property type="protein sequence ID" value="MTU42166.1"/>
    <property type="molecule type" value="Genomic_DNA"/>
</dbReference>
<dbReference type="PANTHER" id="PTHR36924">
    <property type="entry name" value="ANTITOXIN HIGA-1"/>
    <property type="match status" value="1"/>
</dbReference>
<comment type="caution">
    <text evidence="4">The sequence shown here is derived from an EMBL/GenBank/DDBJ whole genome shotgun (WGS) entry which is preliminary data.</text>
</comment>
<dbReference type="GO" id="GO:0003677">
    <property type="term" value="F:DNA binding"/>
    <property type="evidence" value="ECO:0007669"/>
    <property type="project" value="UniProtKB-KW"/>
</dbReference>
<dbReference type="InterPro" id="IPR010982">
    <property type="entry name" value="Lambda_DNA-bd_dom_sf"/>
</dbReference>
<dbReference type="RefSeq" id="WP_008810868.1">
    <property type="nucleotide sequence ID" value="NZ_CAKVUT010000061.1"/>
</dbReference>
<evidence type="ECO:0000313" key="5">
    <source>
        <dbReference type="Proteomes" id="UP000462362"/>
    </source>
</evidence>
<dbReference type="PROSITE" id="PS50943">
    <property type="entry name" value="HTH_CROC1"/>
    <property type="match status" value="1"/>
</dbReference>
<dbReference type="Proteomes" id="UP000462362">
    <property type="component" value="Unassembled WGS sequence"/>
</dbReference>
<dbReference type="InterPro" id="IPR001387">
    <property type="entry name" value="Cro/C1-type_HTH"/>
</dbReference>
<feature type="region of interest" description="Disordered" evidence="2">
    <location>
        <begin position="1"/>
        <end position="32"/>
    </location>
</feature>
<feature type="domain" description="HTH cro/C1-type" evidence="3">
    <location>
        <begin position="45"/>
        <end position="92"/>
    </location>
</feature>
<evidence type="ECO:0000259" key="3">
    <source>
        <dbReference type="PROSITE" id="PS50943"/>
    </source>
</evidence>
<name>A0A6I3S5R6_9BURK</name>
<evidence type="ECO:0000256" key="2">
    <source>
        <dbReference type="SAM" id="MobiDB-lite"/>
    </source>
</evidence>
<dbReference type="PANTHER" id="PTHR36924:SF1">
    <property type="entry name" value="ANTITOXIN HIGA-1"/>
    <property type="match status" value="1"/>
</dbReference>
<proteinExistence type="predicted"/>
<dbReference type="SUPFAM" id="SSF47413">
    <property type="entry name" value="lambda repressor-like DNA-binding domains"/>
    <property type="match status" value="1"/>
</dbReference>
<dbReference type="Pfam" id="PF01381">
    <property type="entry name" value="HTH_3"/>
    <property type="match status" value="1"/>
</dbReference>
<sequence length="115" mass="12915">MARSSDQTNGQNSGGIPPLRGRISRSSRSAPHPGAFLESRFLEPLGISQAELAQAIGVSRRRINELIVGKRSISTDTAIRLSRYFHTDPEFWLSLQMRWDIHQALENENAEEKIS</sequence>
<dbReference type="NCBIfam" id="TIGR02607">
    <property type="entry name" value="antidote_HigA"/>
    <property type="match status" value="1"/>
</dbReference>
<feature type="compositionally biased region" description="Polar residues" evidence="2">
    <location>
        <begin position="1"/>
        <end position="11"/>
    </location>
</feature>
<evidence type="ECO:0000313" key="4">
    <source>
        <dbReference type="EMBL" id="MTU42166.1"/>
    </source>
</evidence>
<dbReference type="AlphaFoldDB" id="A0A6I3S5R6"/>
<organism evidence="4 5">
    <name type="scientific">Parasutterella excrementihominis</name>
    <dbReference type="NCBI Taxonomy" id="487175"/>
    <lineage>
        <taxon>Bacteria</taxon>
        <taxon>Pseudomonadati</taxon>
        <taxon>Pseudomonadota</taxon>
        <taxon>Betaproteobacteria</taxon>
        <taxon>Burkholderiales</taxon>
        <taxon>Sutterellaceae</taxon>
        <taxon>Parasutterella</taxon>
    </lineage>
</organism>
<dbReference type="Gene3D" id="1.10.260.40">
    <property type="entry name" value="lambda repressor-like DNA-binding domains"/>
    <property type="match status" value="1"/>
</dbReference>
<protein>
    <submittedName>
        <fullName evidence="4">HigA family addiction module antidote protein</fullName>
    </submittedName>
</protein>
<accession>A0A6I3S5R6</accession>